<dbReference type="Gramene" id="GBG79150">
    <property type="protein sequence ID" value="GBG79150"/>
    <property type="gene ID" value="CBR_g28865"/>
</dbReference>
<keyword evidence="1" id="KW-0175">Coiled coil</keyword>
<feature type="region of interest" description="Disordered" evidence="2">
    <location>
        <begin position="232"/>
        <end position="358"/>
    </location>
</feature>
<feature type="compositionally biased region" description="Acidic residues" evidence="2">
    <location>
        <begin position="18"/>
        <end position="35"/>
    </location>
</feature>
<gene>
    <name evidence="3" type="ORF">CBR_g28865</name>
</gene>
<comment type="caution">
    <text evidence="3">The sequence shown here is derived from an EMBL/GenBank/DDBJ whole genome shotgun (WGS) entry which is preliminary data.</text>
</comment>
<evidence type="ECO:0000313" key="4">
    <source>
        <dbReference type="Proteomes" id="UP000265515"/>
    </source>
</evidence>
<evidence type="ECO:0000313" key="3">
    <source>
        <dbReference type="EMBL" id="GBG79150.1"/>
    </source>
</evidence>
<feature type="region of interest" description="Disordered" evidence="2">
    <location>
        <begin position="13"/>
        <end position="35"/>
    </location>
</feature>
<feature type="coiled-coil region" evidence="1">
    <location>
        <begin position="181"/>
        <end position="211"/>
    </location>
</feature>
<dbReference type="EMBL" id="BFEA01000312">
    <property type="protein sequence ID" value="GBG79150.1"/>
    <property type="molecule type" value="Genomic_DNA"/>
</dbReference>
<evidence type="ECO:0000256" key="1">
    <source>
        <dbReference type="SAM" id="Coils"/>
    </source>
</evidence>
<evidence type="ECO:0000256" key="2">
    <source>
        <dbReference type="SAM" id="MobiDB-lite"/>
    </source>
</evidence>
<feature type="region of interest" description="Disordered" evidence="2">
    <location>
        <begin position="113"/>
        <end position="179"/>
    </location>
</feature>
<sequence length="358" mass="39100">MYRCWPCRGCCRKGAGGEEADDIGGVSESEEEFGDSDFELDVVPAVPTTTYVGRQLEQRERDLGVEPAPGMERLDTDVEFVLHAINDPDEEEAARAKAMADKQADLVRQHLHEDDAHRAAVPTHRERERDGADTGPRHKSRCGERGRGGGGGGGGGGEEQNAHGSGECDARKGGQVQGAKRLDMQHEKEDLEAAMERNELQIKQCAEAVEEQHAAGAVYTPRPHPHAMPMVESAEQEQQAEDTGQQEEHKAAEEISTPPMPAMNEAVHHDNLWKSWAGRKRKASVEKEPSAPRHGPRRPEKKTIVAIYPKQQRARAGLARVKEHGKPCKGVSIADDDPDSDDNAPQSSDEGSSPCESK</sequence>
<feature type="compositionally biased region" description="Basic and acidic residues" evidence="2">
    <location>
        <begin position="113"/>
        <end position="147"/>
    </location>
</feature>
<name>A0A388LA14_CHABU</name>
<feature type="compositionally biased region" description="Gly residues" evidence="2">
    <location>
        <begin position="148"/>
        <end position="158"/>
    </location>
</feature>
<accession>A0A388LA14</accession>
<feature type="compositionally biased region" description="Basic and acidic residues" evidence="2">
    <location>
        <begin position="283"/>
        <end position="303"/>
    </location>
</feature>
<dbReference type="AlphaFoldDB" id="A0A388LA14"/>
<protein>
    <submittedName>
        <fullName evidence="3">Uncharacterized protein</fullName>
    </submittedName>
</protein>
<proteinExistence type="predicted"/>
<reference evidence="3 4" key="1">
    <citation type="journal article" date="2018" name="Cell">
        <title>The Chara Genome: Secondary Complexity and Implications for Plant Terrestrialization.</title>
        <authorList>
            <person name="Nishiyama T."/>
            <person name="Sakayama H."/>
            <person name="Vries J.D."/>
            <person name="Buschmann H."/>
            <person name="Saint-Marcoux D."/>
            <person name="Ullrich K.K."/>
            <person name="Haas F.B."/>
            <person name="Vanderstraeten L."/>
            <person name="Becker D."/>
            <person name="Lang D."/>
            <person name="Vosolsobe S."/>
            <person name="Rombauts S."/>
            <person name="Wilhelmsson P.K.I."/>
            <person name="Janitza P."/>
            <person name="Kern R."/>
            <person name="Heyl A."/>
            <person name="Rumpler F."/>
            <person name="Villalobos L.I.A.C."/>
            <person name="Clay J.M."/>
            <person name="Skokan R."/>
            <person name="Toyoda A."/>
            <person name="Suzuki Y."/>
            <person name="Kagoshima H."/>
            <person name="Schijlen E."/>
            <person name="Tajeshwar N."/>
            <person name="Catarino B."/>
            <person name="Hetherington A.J."/>
            <person name="Saltykova A."/>
            <person name="Bonnot C."/>
            <person name="Breuninger H."/>
            <person name="Symeonidi A."/>
            <person name="Radhakrishnan G.V."/>
            <person name="Van Nieuwerburgh F."/>
            <person name="Deforce D."/>
            <person name="Chang C."/>
            <person name="Karol K.G."/>
            <person name="Hedrich R."/>
            <person name="Ulvskov P."/>
            <person name="Glockner G."/>
            <person name="Delwiche C.F."/>
            <person name="Petrasek J."/>
            <person name="Van de Peer Y."/>
            <person name="Friml J."/>
            <person name="Beilby M."/>
            <person name="Dolan L."/>
            <person name="Kohara Y."/>
            <person name="Sugano S."/>
            <person name="Fujiyama A."/>
            <person name="Delaux P.-M."/>
            <person name="Quint M."/>
            <person name="TheiBen G."/>
            <person name="Hagemann M."/>
            <person name="Harholt J."/>
            <person name="Dunand C."/>
            <person name="Zachgo S."/>
            <person name="Langdale J."/>
            <person name="Maumus F."/>
            <person name="Straeten D.V.D."/>
            <person name="Gould S.B."/>
            <person name="Rensing S.A."/>
        </authorList>
    </citation>
    <scope>NUCLEOTIDE SEQUENCE [LARGE SCALE GENOMIC DNA]</scope>
    <source>
        <strain evidence="3 4">S276</strain>
    </source>
</reference>
<organism evidence="3 4">
    <name type="scientific">Chara braunii</name>
    <name type="common">Braun's stonewort</name>
    <dbReference type="NCBI Taxonomy" id="69332"/>
    <lineage>
        <taxon>Eukaryota</taxon>
        <taxon>Viridiplantae</taxon>
        <taxon>Streptophyta</taxon>
        <taxon>Charophyceae</taxon>
        <taxon>Charales</taxon>
        <taxon>Characeae</taxon>
        <taxon>Chara</taxon>
    </lineage>
</organism>
<keyword evidence="4" id="KW-1185">Reference proteome</keyword>
<dbReference type="Proteomes" id="UP000265515">
    <property type="component" value="Unassembled WGS sequence"/>
</dbReference>